<reference evidence="4 5" key="1">
    <citation type="submission" date="2024-05" db="EMBL/GenBank/DDBJ databases">
        <title>Genetic variation in Jamaican populations of the coffee berry borer (Hypothenemus hampei).</title>
        <authorList>
            <person name="Errbii M."/>
            <person name="Myrie A."/>
        </authorList>
    </citation>
    <scope>NUCLEOTIDE SEQUENCE [LARGE SCALE GENOMIC DNA]</scope>
    <source>
        <strain evidence="4">JA-Hopewell-2020-01-JO</strain>
        <tissue evidence="4">Whole body</tissue>
    </source>
</reference>
<dbReference type="InterPro" id="IPR002087">
    <property type="entry name" value="Anti_prolifrtn"/>
</dbReference>
<dbReference type="Gene3D" id="3.90.640.90">
    <property type="entry name" value="Anti-proliferative protein, N-terminal domain"/>
    <property type="match status" value="1"/>
</dbReference>
<feature type="compositionally biased region" description="Low complexity" evidence="2">
    <location>
        <begin position="125"/>
        <end position="158"/>
    </location>
</feature>
<comment type="similarity">
    <text evidence="1">Belongs to the BTG family.</text>
</comment>
<dbReference type="InterPro" id="IPR033332">
    <property type="entry name" value="BTG"/>
</dbReference>
<dbReference type="EMBL" id="JBDJPC010000001">
    <property type="protein sequence ID" value="KAL1518081.1"/>
    <property type="molecule type" value="Genomic_DNA"/>
</dbReference>
<dbReference type="PRINTS" id="PR00310">
    <property type="entry name" value="ANTIPRLFBTG1"/>
</dbReference>
<dbReference type="Pfam" id="PF07742">
    <property type="entry name" value="BTG"/>
    <property type="match status" value="1"/>
</dbReference>
<dbReference type="PROSITE" id="PS01203">
    <property type="entry name" value="BTG_2"/>
    <property type="match status" value="1"/>
</dbReference>
<dbReference type="FunFam" id="3.90.640.90:FF:000002">
    <property type="entry name" value="BTG anti-proliferation factor 4"/>
    <property type="match status" value="1"/>
</dbReference>
<evidence type="ECO:0000313" key="5">
    <source>
        <dbReference type="Proteomes" id="UP001566132"/>
    </source>
</evidence>
<feature type="region of interest" description="Disordered" evidence="2">
    <location>
        <begin position="125"/>
        <end position="169"/>
    </location>
</feature>
<keyword evidence="5" id="KW-1185">Reference proteome</keyword>
<accession>A0ABD1FIT4</accession>
<feature type="domain" description="Anti-proliferative protein" evidence="3">
    <location>
        <begin position="89"/>
        <end position="108"/>
    </location>
</feature>
<evidence type="ECO:0000259" key="3">
    <source>
        <dbReference type="PROSITE" id="PS01203"/>
    </source>
</evidence>
<evidence type="ECO:0000313" key="4">
    <source>
        <dbReference type="EMBL" id="KAL1518081.1"/>
    </source>
</evidence>
<dbReference type="InterPro" id="IPR036054">
    <property type="entry name" value="BTG-like_sf"/>
</dbReference>
<evidence type="ECO:0000256" key="2">
    <source>
        <dbReference type="SAM" id="MobiDB-lite"/>
    </source>
</evidence>
<name>A0ABD1FIT4_HYPHA</name>
<dbReference type="SUPFAM" id="SSF160696">
    <property type="entry name" value="BTG domain-like"/>
    <property type="match status" value="1"/>
</dbReference>
<dbReference type="PANTHER" id="PTHR22978:SF44">
    <property type="entry name" value="PROTEIN BTG3-LIKE PROTEIN"/>
    <property type="match status" value="1"/>
</dbReference>
<dbReference type="PANTHER" id="PTHR22978">
    <property type="entry name" value="B-CELL TRANSLOCATION GENE"/>
    <property type="match status" value="1"/>
</dbReference>
<gene>
    <name evidence="4" type="ORF">ABEB36_001760</name>
</gene>
<evidence type="ECO:0000256" key="1">
    <source>
        <dbReference type="ARBA" id="ARBA00007989"/>
    </source>
</evidence>
<proteinExistence type="inferred from homology"/>
<dbReference type="SMART" id="SM00099">
    <property type="entry name" value="btg1"/>
    <property type="match status" value="1"/>
</dbReference>
<comment type="caution">
    <text evidence="4">The sequence shown here is derived from an EMBL/GenBank/DDBJ whole genome shotgun (WGS) entry which is preliminary data.</text>
</comment>
<dbReference type="AlphaFoldDB" id="A0ABD1FIT4"/>
<protein>
    <recommendedName>
        <fullName evidence="3">Anti-proliferative protein domain-containing protein</fullName>
    </recommendedName>
</protein>
<sequence>MMKEEVCAAVKFFACFVEKSEKVPREQLSNFEKHLTDLLIERFEKHWFPDLPSKGQGYRCIRVNCLNPVDLTLEMAAIKCGLRYKDLKLPTELTVWVDPSEVCYRLGESEGSYCTLASFPHSDASSTTSSSFSTSSNPPSTASSPRPLSPASSQSPMSSPTPPQTTPLRERQMVNVGRRHMQHMAQHRTNNNNTINGQSLGRSPPTASYNGGFDYGKFRTNQGGFPGANGVVRQNRQTQREMNFNSAAPFSHPHHRPMYPRCEGPPFHPMAPPFYRNMNNNRTYHKNVLRV</sequence>
<organism evidence="4 5">
    <name type="scientific">Hypothenemus hampei</name>
    <name type="common">Coffee berry borer</name>
    <dbReference type="NCBI Taxonomy" id="57062"/>
    <lineage>
        <taxon>Eukaryota</taxon>
        <taxon>Metazoa</taxon>
        <taxon>Ecdysozoa</taxon>
        <taxon>Arthropoda</taxon>
        <taxon>Hexapoda</taxon>
        <taxon>Insecta</taxon>
        <taxon>Pterygota</taxon>
        <taxon>Neoptera</taxon>
        <taxon>Endopterygota</taxon>
        <taxon>Coleoptera</taxon>
        <taxon>Polyphaga</taxon>
        <taxon>Cucujiformia</taxon>
        <taxon>Curculionidae</taxon>
        <taxon>Scolytinae</taxon>
        <taxon>Hypothenemus</taxon>
    </lineage>
</organism>
<dbReference type="Proteomes" id="UP001566132">
    <property type="component" value="Unassembled WGS sequence"/>
</dbReference>